<comment type="caution">
    <text evidence="6">The sequence shown here is derived from an EMBL/GenBank/DDBJ whole genome shotgun (WGS) entry which is preliminary data.</text>
</comment>
<dbReference type="InterPro" id="IPR002500">
    <property type="entry name" value="PAPS_reduct_dom"/>
</dbReference>
<feature type="domain" description="Phosphoadenosine phosphosulphate reductase" evidence="5">
    <location>
        <begin position="35"/>
        <end position="200"/>
    </location>
</feature>
<proteinExistence type="inferred from homology"/>
<keyword evidence="4" id="KW-0408">Iron</keyword>
<evidence type="ECO:0000256" key="1">
    <source>
        <dbReference type="ARBA" id="ARBA00009732"/>
    </source>
</evidence>
<dbReference type="RefSeq" id="WP_255465301.1">
    <property type="nucleotide sequence ID" value="NZ_JBIPKE010000020.1"/>
</dbReference>
<evidence type="ECO:0000313" key="6">
    <source>
        <dbReference type="EMBL" id="MFH6986000.1"/>
    </source>
</evidence>
<dbReference type="SUPFAM" id="SSF52402">
    <property type="entry name" value="Adenine nucleotide alpha hydrolases-like"/>
    <property type="match status" value="1"/>
</dbReference>
<keyword evidence="7" id="KW-1185">Reference proteome</keyword>
<dbReference type="EMBL" id="JBIPKE010000020">
    <property type="protein sequence ID" value="MFH6986000.1"/>
    <property type="molecule type" value="Genomic_DNA"/>
</dbReference>
<feature type="binding site" evidence="4">
    <location>
        <position position="115"/>
    </location>
    <ligand>
        <name>[4Fe-4S] cluster</name>
        <dbReference type="ChEBI" id="CHEBI:49883"/>
    </ligand>
</feature>
<dbReference type="PANTHER" id="PTHR46509:SF1">
    <property type="entry name" value="PHOSPHOADENOSINE PHOSPHOSULFATE REDUCTASE"/>
    <property type="match status" value="1"/>
</dbReference>
<feature type="binding site" evidence="4">
    <location>
        <position position="114"/>
    </location>
    <ligand>
        <name>[4Fe-4S] cluster</name>
        <dbReference type="ChEBI" id="CHEBI:49883"/>
    </ligand>
</feature>
<feature type="binding site" evidence="4">
    <location>
        <position position="195"/>
    </location>
    <ligand>
        <name>[4Fe-4S] cluster</name>
        <dbReference type="ChEBI" id="CHEBI:49883"/>
    </ligand>
</feature>
<keyword evidence="4" id="KW-0963">Cytoplasm</keyword>
<dbReference type="PIRSF" id="PIRSF000857">
    <property type="entry name" value="PAPS_reductase"/>
    <property type="match status" value="1"/>
</dbReference>
<keyword evidence="4" id="KW-0411">Iron-sulfur</keyword>
<dbReference type="Pfam" id="PF01507">
    <property type="entry name" value="PAPS_reduct"/>
    <property type="match status" value="1"/>
</dbReference>
<dbReference type="HAMAP" id="MF_00063">
    <property type="entry name" value="CysH"/>
    <property type="match status" value="1"/>
</dbReference>
<keyword evidence="2 4" id="KW-0560">Oxidoreductase</keyword>
<keyword evidence="4" id="KW-0479">Metal-binding</keyword>
<comment type="pathway">
    <text evidence="3 4">Sulfur metabolism; hydrogen sulfide biosynthesis; sulfite from sulfate.</text>
</comment>
<protein>
    <recommendedName>
        <fullName evidence="4">Adenosine 5'-phosphosulfate reductase</fullName>
        <shortName evidence="4">APS reductase</shortName>
        <ecNumber evidence="4">1.8.4.10</ecNumber>
    </recommendedName>
    <alternativeName>
        <fullName evidence="4">5'-adenylylsulfate reductase</fullName>
    </alternativeName>
    <alternativeName>
        <fullName evidence="4">Thioredoxin-dependent 5'-adenylylsulfate reductase</fullName>
    </alternativeName>
</protein>
<organism evidence="6 7">
    <name type="scientific">Marinoscillum luteum</name>
    <dbReference type="NCBI Taxonomy" id="861051"/>
    <lineage>
        <taxon>Bacteria</taxon>
        <taxon>Pseudomonadati</taxon>
        <taxon>Bacteroidota</taxon>
        <taxon>Cytophagia</taxon>
        <taxon>Cytophagales</taxon>
        <taxon>Reichenbachiellaceae</taxon>
        <taxon>Marinoscillum</taxon>
    </lineage>
</organism>
<evidence type="ECO:0000256" key="3">
    <source>
        <dbReference type="ARBA" id="ARBA00024327"/>
    </source>
</evidence>
<sequence>MESDSRLLELNDRYGNLTYLDRLKMLFGEFEPEEILVTTSFGSTSIALIHMISKVAPRHPVHLINTGYLFKETIQYRDQLINEFDLNVVDVQPRERSHEFTSNHKVWEGNPDFCCFINKVEPLNALKKGKKVWVSGLLGFQNENRAGKRIFEESQGLLKFHPIIDMSQEDLNLYRTIYELPAHPLLYKGFGSIGCVQCTKKGVGRAGRWEGKEKTECGLHL</sequence>
<name>A0ABW7NG78_9BACT</name>
<dbReference type="InterPro" id="IPR004511">
    <property type="entry name" value="PAPS/APS_Rdtase"/>
</dbReference>
<dbReference type="PANTHER" id="PTHR46509">
    <property type="entry name" value="PHOSPHOADENOSINE PHOSPHOSULFATE REDUCTASE"/>
    <property type="match status" value="1"/>
</dbReference>
<evidence type="ECO:0000259" key="5">
    <source>
        <dbReference type="Pfam" id="PF01507"/>
    </source>
</evidence>
<comment type="similarity">
    <text evidence="1 4">Belongs to the PAPS reductase family. CysH subfamily.</text>
</comment>
<dbReference type="EC" id="1.8.4.10" evidence="4"/>
<dbReference type="Gene3D" id="3.40.50.620">
    <property type="entry name" value="HUPs"/>
    <property type="match status" value="1"/>
</dbReference>
<gene>
    <name evidence="4" type="primary">cysH</name>
    <name evidence="6" type="ORF">ACHKAR_21275</name>
</gene>
<dbReference type="NCBIfam" id="NF002537">
    <property type="entry name" value="PRK02090.1"/>
    <property type="match status" value="1"/>
</dbReference>
<dbReference type="GO" id="GO:0004604">
    <property type="term" value="F:phosphoadenylyl-sulfate reductase (thioredoxin) activity"/>
    <property type="evidence" value="ECO:0007669"/>
    <property type="project" value="UniProtKB-EC"/>
</dbReference>
<comment type="function">
    <text evidence="4">Catalyzes the formation of sulfite from adenosine 5'-phosphosulfate (APS) using thioredoxin as an electron donor.</text>
</comment>
<feature type="active site" description="Nucleophile; cysteine thiosulfonate intermediate" evidence="4">
    <location>
        <position position="217"/>
    </location>
</feature>
<comment type="subcellular location">
    <subcellularLocation>
        <location evidence="4">Cytoplasm</location>
    </subcellularLocation>
</comment>
<comment type="catalytic activity">
    <reaction evidence="4">
        <text>[thioredoxin]-disulfide + sulfite + AMP + 2 H(+) = adenosine 5'-phosphosulfate + [thioredoxin]-dithiol</text>
        <dbReference type="Rhea" id="RHEA:21976"/>
        <dbReference type="Rhea" id="RHEA-COMP:10698"/>
        <dbReference type="Rhea" id="RHEA-COMP:10700"/>
        <dbReference type="ChEBI" id="CHEBI:15378"/>
        <dbReference type="ChEBI" id="CHEBI:17359"/>
        <dbReference type="ChEBI" id="CHEBI:29950"/>
        <dbReference type="ChEBI" id="CHEBI:50058"/>
        <dbReference type="ChEBI" id="CHEBI:58243"/>
        <dbReference type="ChEBI" id="CHEBI:456215"/>
        <dbReference type="EC" id="1.8.4.10"/>
    </reaction>
</comment>
<dbReference type="Proteomes" id="UP001610063">
    <property type="component" value="Unassembled WGS sequence"/>
</dbReference>
<accession>A0ABW7NG78</accession>
<dbReference type="InterPro" id="IPR014729">
    <property type="entry name" value="Rossmann-like_a/b/a_fold"/>
</dbReference>
<evidence type="ECO:0000256" key="2">
    <source>
        <dbReference type="ARBA" id="ARBA00023002"/>
    </source>
</evidence>
<evidence type="ECO:0000256" key="4">
    <source>
        <dbReference type="HAMAP-Rule" id="MF_00063"/>
    </source>
</evidence>
<comment type="cofactor">
    <cofactor evidence="4">
        <name>[4Fe-4S] cluster</name>
        <dbReference type="ChEBI" id="CHEBI:49883"/>
    </cofactor>
    <text evidence="4">Binds 1 [4Fe-4S] cluster per subunit.</text>
</comment>
<reference evidence="6 7" key="1">
    <citation type="journal article" date="2013" name="Int. J. Syst. Evol. Microbiol.">
        <title>Marinoscillum luteum sp. nov., isolated from marine sediment.</title>
        <authorList>
            <person name="Cha I.T."/>
            <person name="Park S.J."/>
            <person name="Kim S.J."/>
            <person name="Kim J.G."/>
            <person name="Jung M.Y."/>
            <person name="Shin K.S."/>
            <person name="Kwon K.K."/>
            <person name="Yang S.H."/>
            <person name="Seo Y.S."/>
            <person name="Rhee S.K."/>
        </authorList>
    </citation>
    <scope>NUCLEOTIDE SEQUENCE [LARGE SCALE GENOMIC DNA]</scope>
    <source>
        <strain evidence="6 7">KCTC 23939</strain>
    </source>
</reference>
<feature type="binding site" evidence="4">
    <location>
        <position position="198"/>
    </location>
    <ligand>
        <name>[4Fe-4S] cluster</name>
        <dbReference type="ChEBI" id="CHEBI:49883"/>
    </ligand>
</feature>
<evidence type="ECO:0000313" key="7">
    <source>
        <dbReference type="Proteomes" id="UP001610063"/>
    </source>
</evidence>